<evidence type="ECO:0000259" key="3">
    <source>
        <dbReference type="Pfam" id="PF12879"/>
    </source>
</evidence>
<feature type="domain" description="Schizont-infected cell agglutination C-terminal" evidence="3">
    <location>
        <begin position="1490"/>
        <end position="1617"/>
    </location>
</feature>
<reference evidence="6" key="1">
    <citation type="submission" date="2016-06" db="EMBL/GenBank/DDBJ databases">
        <title>First high quality genome sequence of Plasmodium coatneyi using continuous long reads from single molecule, real-time sequencing.</title>
        <authorList>
            <person name="Chien J.-T."/>
            <person name="Pakala S.B."/>
            <person name="Geraldo J.A."/>
            <person name="Lapp S.A."/>
            <person name="Barnwell J.W."/>
            <person name="Kissinger J.C."/>
            <person name="Galinski M.R."/>
            <person name="Humphrey J.C."/>
        </authorList>
    </citation>
    <scope>NUCLEOTIDE SEQUENCE [LARGE SCALE GENOMIC DNA]</scope>
    <source>
        <strain evidence="6">Hackeri</strain>
    </source>
</reference>
<dbReference type="Proteomes" id="UP000092716">
    <property type="component" value="Chromosome 9"/>
</dbReference>
<evidence type="ECO:0000259" key="4">
    <source>
        <dbReference type="Pfam" id="PF12887"/>
    </source>
</evidence>
<evidence type="ECO:0000313" key="5">
    <source>
        <dbReference type="EMBL" id="ANQ08487.1"/>
    </source>
</evidence>
<name>A0A1B1E0V4_9APIC</name>
<evidence type="ECO:0000259" key="2">
    <source>
        <dbReference type="Pfam" id="PF12878"/>
    </source>
</evidence>
<feature type="compositionally biased region" description="Polar residues" evidence="1">
    <location>
        <begin position="1241"/>
        <end position="1251"/>
    </location>
</feature>
<feature type="region of interest" description="Disordered" evidence="1">
    <location>
        <begin position="764"/>
        <end position="788"/>
    </location>
</feature>
<dbReference type="EMBL" id="CP016247">
    <property type="protein sequence ID" value="ANQ08487.1"/>
    <property type="molecule type" value="Genomic_DNA"/>
</dbReference>
<dbReference type="InterPro" id="IPR024285">
    <property type="entry name" value="SICA_extracell_b"/>
</dbReference>
<feature type="compositionally biased region" description="Pro residues" evidence="1">
    <location>
        <begin position="769"/>
        <end position="780"/>
    </location>
</feature>
<feature type="region of interest" description="Disordered" evidence="1">
    <location>
        <begin position="1214"/>
        <end position="1261"/>
    </location>
</feature>
<proteinExistence type="predicted"/>
<organism evidence="5 6">
    <name type="scientific">Plasmodium coatneyi</name>
    <dbReference type="NCBI Taxonomy" id="208452"/>
    <lineage>
        <taxon>Eukaryota</taxon>
        <taxon>Sar</taxon>
        <taxon>Alveolata</taxon>
        <taxon>Apicomplexa</taxon>
        <taxon>Aconoidasida</taxon>
        <taxon>Haemosporida</taxon>
        <taxon>Plasmodiidae</taxon>
        <taxon>Plasmodium</taxon>
    </lineage>
</organism>
<feature type="compositionally biased region" description="Low complexity" evidence="1">
    <location>
        <begin position="1336"/>
        <end position="1354"/>
    </location>
</feature>
<dbReference type="InterPro" id="IPR024290">
    <property type="entry name" value="SICA_extracell_a"/>
</dbReference>
<feature type="domain" description="Schizont-infected cell agglutination extracellular alpha" evidence="4">
    <location>
        <begin position="16"/>
        <end position="172"/>
    </location>
</feature>
<feature type="compositionally biased region" description="Pro residues" evidence="1">
    <location>
        <begin position="1466"/>
        <end position="1478"/>
    </location>
</feature>
<protein>
    <submittedName>
        <fullName evidence="5">SICA antigen</fullName>
    </submittedName>
</protein>
<feature type="region of interest" description="Disordered" evidence="1">
    <location>
        <begin position="1419"/>
        <end position="1481"/>
    </location>
</feature>
<dbReference type="Pfam" id="PF12879">
    <property type="entry name" value="SICA_C"/>
    <property type="match status" value="1"/>
</dbReference>
<sequence>MSSTKGQDQDKVFGPLKKEWLQENGYKGQSEDAKETQLFIELRTWISEFLKEMNDKDGNDMAQTGCAQMNNGKTKLTEQELRVCEFILKNLLKIWKLGTGTNKKERINIKMKKHIYCTIINSWLHEYMNVNCEAGNIMKSAYDAMEYLCELLNPGGECKECEYKQLEPMVILTKISMLQHIRDDISKSRGIMDLINKKFPKKTCPKQQKSLVSATHPQQHPNVAAAAPEPKKMTTQQFHFISKLLTKWIRKHGMDKVDQFGDKVWADFKKIFDELIKRLQAQEPEEIMHLCGSIPGWHDEVSTPYKKELCKGMVLVKYFMNGIRGREQGKKTEEPVVEKLTDIEAYLRCLVGTLTMLELYGDHCKFGEIANYIMELMKGTLSAYHLDGKYEKCTEVDAGSLTIGQKILGNEVKKWAQVVKRGGDRKIGLVDQSGKVYCKLEQHHSNKEEQKQKEEESVTMLLGLPDKKVLEELRRPSNTSLKENVKRIAQKVKEKRKSLKEKDPCYKNQQGIFADDEEELTIGEWFTRFFNQPTRDDEKYKPGKYDWNKFNIWASVCDSSYLEKGYDADKYKDFCRIMLKNLMMVTNKSNQHEPKSKDPACKEKHIPPCDLLKVWMLQMKAQCAPKEVIDYVFEAMDNLSTEWEKEENYVKCEYRKFTNLRRGENIDMVYELHSLLQRSVIKEGLGTLNSKGWCEESKRQYVANVLAGTVHPRPDGRADNGVINNMEEMKELQSTVGKVGNILKEEENAMSQILGEAINEVIPDALKDPQPPSNPAPPSPSVEKGENCKEKGDLCDRVKCVSEKWHQNKGQQGTNINWDAIKNGISKEVTEMFGEISTKYASMKSSCTDSEQTSKIVTAPEIRACQYITSGLQYIYGITEDDVKQEKNPEDNRLFKQTMLCLVLNAYADELGEHVKSPCKVDEKTINQAFEKGNKQKDNWCAEKMKGTGGDCIKCERKPNLNCTVGKDSNTYNAKNKVKELFSGTNGTNIQKTLTDINTINENSLCDRVQCVISQWTRDRREEEEHKAQGKRKKFWEKDSWTDIPNAWTQLIEKIPTVNVDADKECNNIAVQDDATLAANKEACKYVTRAFHHIYSIQTDNQKTDSQAKNYRKFKQTMACVMLNEFVRKLEEQVQPFCSIEEGIKKAFELGAQNKSTWCADKKNGDCDLCKKEDYKNCQVGGKKLSDEVKMKLEGHKDIKTTLYTIDTLCKQSTQPKAKQEPSEPNIKATESTYRKEDDVTSTGRIPQGINNFKGPPLDDDDNNSIGGVKCVGTGCGKFDDDDQFSRGTFVLPGGKAADVSINLISTPVIAGPTVDGIGPVKKDKAVAPAISTSSDPGTAPDAAPAPQDPDTGTIKTPQTNGLSLPNPQSPKRKEESTLQIPGQNYNHIDSIIDPPGSVFFDIDDDSSFEVFGGAYMPRKTTPAATKSEDSGDDADQVPKQGGADHSAMASNPATGHIQHDQKVPPVRPAGPSSPSPLKPNEVVRNYFFLGKRRKRYKRAHQVRGPATLEEQLPDHGDHQDCPHEYTLVKKRRQPRSVPTKTKKPKERVPGHRGLGRRMIIDIHLEVLDECQKEDLHSTKENFFEILVQEFIGSEFIKEEYVPEEQVSMVDVPKELVQGSDSRFREI</sequence>
<dbReference type="Pfam" id="PF12878">
    <property type="entry name" value="SICA_beta"/>
    <property type="match status" value="2"/>
</dbReference>
<evidence type="ECO:0000313" key="6">
    <source>
        <dbReference type="Proteomes" id="UP000092716"/>
    </source>
</evidence>
<dbReference type="InterPro" id="IPR024288">
    <property type="entry name" value="SICA_C"/>
</dbReference>
<dbReference type="VEuPathDB" id="PlasmoDB:PCOAH_00026530"/>
<gene>
    <name evidence="5" type="ORF">PCOAH_00026530</name>
</gene>
<feature type="compositionally biased region" description="Basic residues" evidence="1">
    <location>
        <begin position="1529"/>
        <end position="1546"/>
    </location>
</feature>
<dbReference type="Pfam" id="PF12887">
    <property type="entry name" value="SICA_alpha"/>
    <property type="match status" value="2"/>
</dbReference>
<keyword evidence="6" id="KW-1185">Reference proteome</keyword>
<feature type="compositionally biased region" description="Polar residues" evidence="1">
    <location>
        <begin position="1355"/>
        <end position="1367"/>
    </location>
</feature>
<feature type="region of interest" description="Disordered" evidence="1">
    <location>
        <begin position="1499"/>
        <end position="1552"/>
    </location>
</feature>
<feature type="domain" description="Schizont-infected cell agglutination extracellular beta" evidence="2">
    <location>
        <begin position="794"/>
        <end position="963"/>
    </location>
</feature>
<evidence type="ECO:0000256" key="1">
    <source>
        <dbReference type="SAM" id="MobiDB-lite"/>
    </source>
</evidence>
<feature type="domain" description="Schizont-infected cell agglutination extracellular alpha" evidence="4">
    <location>
        <begin position="243"/>
        <end position="415"/>
    </location>
</feature>
<dbReference type="KEGG" id="pcot:PCOAH_00026530"/>
<feature type="domain" description="Schizont-infected cell agglutination extracellular beta" evidence="2">
    <location>
        <begin position="1004"/>
        <end position="1180"/>
    </location>
</feature>
<dbReference type="GeneID" id="30909381"/>
<feature type="compositionally biased region" description="Basic and acidic residues" evidence="1">
    <location>
        <begin position="1513"/>
        <end position="1528"/>
    </location>
</feature>
<dbReference type="RefSeq" id="XP_019915182.1">
    <property type="nucleotide sequence ID" value="XM_020059458.1"/>
</dbReference>
<accession>A0A1B1E0V4</accession>
<feature type="region of interest" description="Disordered" evidence="1">
    <location>
        <begin position="1326"/>
        <end position="1378"/>
    </location>
</feature>